<feature type="region of interest" description="Disordered" evidence="5">
    <location>
        <begin position="709"/>
        <end position="732"/>
    </location>
</feature>
<keyword evidence="10" id="KW-1185">Reference proteome</keyword>
<dbReference type="Gene3D" id="3.40.50.720">
    <property type="entry name" value="NAD(P)-binding Rossmann-like Domain"/>
    <property type="match status" value="1"/>
</dbReference>
<dbReference type="SMART" id="SM00827">
    <property type="entry name" value="PKS_AT"/>
    <property type="match status" value="1"/>
</dbReference>
<evidence type="ECO:0000313" key="9">
    <source>
        <dbReference type="EMBL" id="OHV28962.1"/>
    </source>
</evidence>
<feature type="region of interest" description="Disordered" evidence="5">
    <location>
        <begin position="1433"/>
        <end position="1478"/>
    </location>
</feature>
<dbReference type="Gene3D" id="3.10.129.110">
    <property type="entry name" value="Polyketide synthase dehydratase"/>
    <property type="match status" value="1"/>
</dbReference>
<dbReference type="SMART" id="SM00822">
    <property type="entry name" value="PKS_KR"/>
    <property type="match status" value="1"/>
</dbReference>
<evidence type="ECO:0000256" key="4">
    <source>
        <dbReference type="PROSITE-ProRule" id="PRU01363"/>
    </source>
</evidence>
<dbReference type="SUPFAM" id="SSF55048">
    <property type="entry name" value="Probable ACP-binding domain of malonyl-CoA ACP transacylase"/>
    <property type="match status" value="1"/>
</dbReference>
<feature type="domain" description="Carrier" evidence="6">
    <location>
        <begin position="1247"/>
        <end position="1327"/>
    </location>
</feature>
<feature type="compositionally biased region" description="Low complexity" evidence="5">
    <location>
        <begin position="1331"/>
        <end position="1343"/>
    </location>
</feature>
<dbReference type="InterPro" id="IPR049900">
    <property type="entry name" value="PKS_mFAS_DH"/>
</dbReference>
<dbReference type="InterPro" id="IPR036736">
    <property type="entry name" value="ACP-like_sf"/>
</dbReference>
<dbReference type="Gene3D" id="3.40.366.10">
    <property type="entry name" value="Malonyl-Coenzyme A Acyl Carrier Protein, domain 2"/>
    <property type="match status" value="1"/>
</dbReference>
<accession>A0A1S1Q772</accession>
<dbReference type="InterPro" id="IPR042104">
    <property type="entry name" value="PKS_dehydratase_sf"/>
</dbReference>
<dbReference type="PANTHER" id="PTHR43074">
    <property type="entry name" value="OMEGA-3 POLYUNSATURATED FATTY ACID SYNTHASE PFAB-RELATED"/>
    <property type="match status" value="1"/>
</dbReference>
<proteinExistence type="predicted"/>
<feature type="region of interest" description="C-terminal hotdog fold" evidence="4">
    <location>
        <begin position="2167"/>
        <end position="2313"/>
    </location>
</feature>
<dbReference type="OrthoDB" id="9778690at2"/>
<dbReference type="Gene3D" id="3.40.47.10">
    <property type="match status" value="1"/>
</dbReference>
<dbReference type="SUPFAM" id="SSF47336">
    <property type="entry name" value="ACP-like"/>
    <property type="match status" value="2"/>
</dbReference>
<feature type="domain" description="Ketosynthase family 3 (KS3)" evidence="7">
    <location>
        <begin position="12"/>
        <end position="476"/>
    </location>
</feature>
<dbReference type="Gene3D" id="1.10.1200.10">
    <property type="entry name" value="ACP-like"/>
    <property type="match status" value="2"/>
</dbReference>
<comment type="caution">
    <text evidence="9">The sequence shown here is derived from an EMBL/GenBank/DDBJ whole genome shotgun (WGS) entry which is preliminary data.</text>
</comment>
<protein>
    <submittedName>
        <fullName evidence="9">Beta keto-acyl synthase</fullName>
    </submittedName>
</protein>
<dbReference type="InterPro" id="IPR018201">
    <property type="entry name" value="Ketoacyl_synth_AS"/>
</dbReference>
<dbReference type="InterPro" id="IPR014031">
    <property type="entry name" value="Ketoacyl_synth_C"/>
</dbReference>
<dbReference type="InterPro" id="IPR057326">
    <property type="entry name" value="KR_dom"/>
</dbReference>
<dbReference type="InterPro" id="IPR016039">
    <property type="entry name" value="Thiolase-like"/>
</dbReference>
<evidence type="ECO:0000313" key="10">
    <source>
        <dbReference type="Proteomes" id="UP000179769"/>
    </source>
</evidence>
<dbReference type="CDD" id="cd00833">
    <property type="entry name" value="PKS"/>
    <property type="match status" value="1"/>
</dbReference>
<evidence type="ECO:0000259" key="8">
    <source>
        <dbReference type="PROSITE" id="PS52019"/>
    </source>
</evidence>
<keyword evidence="1" id="KW-0596">Phosphopantetheine</keyword>
<dbReference type="SUPFAM" id="SSF52151">
    <property type="entry name" value="FabD/lysophospholipase-like"/>
    <property type="match status" value="1"/>
</dbReference>
<dbReference type="InterPro" id="IPR013968">
    <property type="entry name" value="PKS_KR"/>
</dbReference>
<keyword evidence="2" id="KW-0597">Phosphoprotein</keyword>
<name>A0A1S1Q772_9ACTN</name>
<dbReference type="SMART" id="SM00825">
    <property type="entry name" value="PKS_KS"/>
    <property type="match status" value="1"/>
</dbReference>
<dbReference type="Proteomes" id="UP000179769">
    <property type="component" value="Unassembled WGS sequence"/>
</dbReference>
<feature type="active site" description="Proton acceptor; for dehydratase activity" evidence="4">
    <location>
        <position position="2051"/>
    </location>
</feature>
<feature type="region of interest" description="Disordered" evidence="5">
    <location>
        <begin position="1331"/>
        <end position="1353"/>
    </location>
</feature>
<dbReference type="Pfam" id="PF00109">
    <property type="entry name" value="ketoacyl-synt"/>
    <property type="match status" value="1"/>
</dbReference>
<evidence type="ECO:0000259" key="7">
    <source>
        <dbReference type="PROSITE" id="PS52004"/>
    </source>
</evidence>
<dbReference type="InterPro" id="IPR009081">
    <property type="entry name" value="PP-bd_ACP"/>
</dbReference>
<dbReference type="InterPro" id="IPR052568">
    <property type="entry name" value="PKS-FAS_Synthase"/>
</dbReference>
<dbReference type="Pfam" id="PF00550">
    <property type="entry name" value="PP-binding"/>
    <property type="match status" value="2"/>
</dbReference>
<dbReference type="InterPro" id="IPR014030">
    <property type="entry name" value="Ketoacyl_synth_N"/>
</dbReference>
<dbReference type="EMBL" id="MAXA01000202">
    <property type="protein sequence ID" value="OHV28962.1"/>
    <property type="molecule type" value="Genomic_DNA"/>
</dbReference>
<dbReference type="Pfam" id="PF08659">
    <property type="entry name" value="KR"/>
    <property type="match status" value="1"/>
</dbReference>
<dbReference type="InterPro" id="IPR001227">
    <property type="entry name" value="Ac_transferase_dom_sf"/>
</dbReference>
<dbReference type="InterPro" id="IPR036291">
    <property type="entry name" value="NAD(P)-bd_dom_sf"/>
</dbReference>
<dbReference type="PROSITE" id="PS00606">
    <property type="entry name" value="KS3_1"/>
    <property type="match status" value="1"/>
</dbReference>
<dbReference type="GO" id="GO:0004315">
    <property type="term" value="F:3-oxoacyl-[acyl-carrier-protein] synthase activity"/>
    <property type="evidence" value="ECO:0007669"/>
    <property type="project" value="InterPro"/>
</dbReference>
<dbReference type="SUPFAM" id="SSF51735">
    <property type="entry name" value="NAD(P)-binding Rossmann-fold domains"/>
    <property type="match status" value="1"/>
</dbReference>
<dbReference type="PANTHER" id="PTHR43074:SF1">
    <property type="entry name" value="BETA-KETOACYL SYNTHASE FAMILY PROTEIN-RELATED"/>
    <property type="match status" value="1"/>
</dbReference>
<dbReference type="InterPro" id="IPR016035">
    <property type="entry name" value="Acyl_Trfase/lysoPLipase"/>
</dbReference>
<evidence type="ECO:0000256" key="1">
    <source>
        <dbReference type="ARBA" id="ARBA00022450"/>
    </source>
</evidence>
<evidence type="ECO:0000256" key="5">
    <source>
        <dbReference type="SAM" id="MobiDB-lite"/>
    </source>
</evidence>
<dbReference type="Pfam" id="PF02801">
    <property type="entry name" value="Ketoacyl-synt_C"/>
    <property type="match status" value="1"/>
</dbReference>
<dbReference type="InterPro" id="IPR020841">
    <property type="entry name" value="PKS_Beta-ketoAc_synthase_dom"/>
</dbReference>
<feature type="region of interest" description="N-terminal hotdog fold" evidence="4">
    <location>
        <begin position="2019"/>
        <end position="2152"/>
    </location>
</feature>
<feature type="active site" description="Proton donor; for dehydratase activity" evidence="4">
    <location>
        <position position="2230"/>
    </location>
</feature>
<evidence type="ECO:0000259" key="6">
    <source>
        <dbReference type="PROSITE" id="PS50075"/>
    </source>
</evidence>
<organism evidence="9 10">
    <name type="scientific">Parafrankia soli</name>
    <dbReference type="NCBI Taxonomy" id="2599596"/>
    <lineage>
        <taxon>Bacteria</taxon>
        <taxon>Bacillati</taxon>
        <taxon>Actinomycetota</taxon>
        <taxon>Actinomycetes</taxon>
        <taxon>Frankiales</taxon>
        <taxon>Frankiaceae</taxon>
        <taxon>Parafrankia</taxon>
    </lineage>
</organism>
<feature type="compositionally biased region" description="Gly residues" evidence="5">
    <location>
        <begin position="718"/>
        <end position="730"/>
    </location>
</feature>
<dbReference type="PROSITE" id="PS52019">
    <property type="entry name" value="PKS_MFAS_DH"/>
    <property type="match status" value="1"/>
</dbReference>
<keyword evidence="3" id="KW-0808">Transferase</keyword>
<dbReference type="PROSITE" id="PS52004">
    <property type="entry name" value="KS3_2"/>
    <property type="match status" value="1"/>
</dbReference>
<dbReference type="GO" id="GO:0006633">
    <property type="term" value="P:fatty acid biosynthetic process"/>
    <property type="evidence" value="ECO:0007669"/>
    <property type="project" value="InterPro"/>
</dbReference>
<dbReference type="InterPro" id="IPR016036">
    <property type="entry name" value="Malonyl_transacylase_ACP-bd"/>
</dbReference>
<dbReference type="InterPro" id="IPR014043">
    <property type="entry name" value="Acyl_transferase_dom"/>
</dbReference>
<dbReference type="SUPFAM" id="SSF53901">
    <property type="entry name" value="Thiolase-like"/>
    <property type="match status" value="1"/>
</dbReference>
<feature type="domain" description="PKS/mFAS DH" evidence="8">
    <location>
        <begin position="2019"/>
        <end position="2313"/>
    </location>
</feature>
<reference evidence="10" key="1">
    <citation type="submission" date="2016-07" db="EMBL/GenBank/DDBJ databases">
        <title>Frankia sp. NRRL B-16219 Genome sequencing.</title>
        <authorList>
            <person name="Ghodhbane-Gtari F."/>
            <person name="Swanson E."/>
            <person name="Gueddou A."/>
            <person name="Louati M."/>
            <person name="Nouioui I."/>
            <person name="Hezbri K."/>
            <person name="Abebe-Akele F."/>
            <person name="Simpson S."/>
            <person name="Morris K."/>
            <person name="Thomas K."/>
            <person name="Gtari M."/>
            <person name="Tisa L.S."/>
        </authorList>
    </citation>
    <scope>NUCLEOTIDE SEQUENCE [LARGE SCALE GENOMIC DNA]</scope>
    <source>
        <strain evidence="10">NRRL B-16219</strain>
    </source>
</reference>
<sequence>MSESGPPRRLADTPIAIVGMAGLFPHAHDFREFWQNIVDARDCIEDIPASRWNIDDYYDTDPTVPDRTYSRRGGFVPDVAFDPLEFGLPPNQLEVTSTLQTLSLVVARDLLRDAGAHSAHFADGADWYDADSTGVVLGVTGPVPLMHPLAARLTTPVLREVVRACGLTEDDAQAIATRYAEAFAPWEENSFPGLLANVTAGRIANRLGLGGMNSTVDAACAASLSAVRMAIAELVDGRADMMIAGGADTENSIFGYMCFSKTQALSKSDRIRPFDEGADGTLIGEGIGMLALRRLADAERDGNRIYAVIRGIGSASDGRSKSIYAPRAEGQERALRRAYADADCSPASVELFEAHATGTAVGDRTELTALDAILREAAGDEARFAAIGSVKSQIGHTKGAAGTASLMKLALSLYQKTLPPTINVERPSGPLADDNTPLYVNTHTRPWVRDPRRPVRRAAASAMGFGGTNFHVVLEEHRAERPATGLLHRTARAWLWHAPDPAALRAALAAGEPPTDGLIPADHARVGFVTPAANPDGGAADGADLRRIALEQLAAAPDAEQWTHPAGVYYRRRALPDPRVGALFAGQGSQYLEMGLDAALGVPTVAQALDDANAVFADDDARLAAVMYPPPVLDPQVRQEQESRLRATRYAQPAIGALSAGQFRYLRELGLDCAGYLGHSFGELTALWAAGALDDTEFFRLARARGAAMAPPDPATGGNAGDGNAAGGDPGTMAAVQASREQITEILTDFPDVVVCNNNAPDQVVVGGGTQAVEAVVEELARRGMTGRLLPVSAAFHTRYVAHAVERFAQDLAQARIGAPAAPVYANTAGAAYGPDADANRAVLAGQLLAPVDFVAGVTAMRAAGCNIFVEFGPKQVLAQLTRRILDDAPVTVVSTDGGPLRDGDVVLKQAAVQLAVLGLPLADINRHDATAGAEGDTEQPRRAAMTVTLTGAEYVPQSRRALYQAGLTDGFQVSAVAAAMNGGPAAVATPPAAPAEPVPAPQPALTAAAPAAAELPAVPAVAGSPAAAGRPAGSAPVPAAAALGAGPAGAGVSEAVALHLDLHGRYLDGQLRVTEELVGLLRDGAQNGDQAGWVPAAVEQVRDQSLAAGRAHVHANEVLAALAGLELAAGGHAPAAPAAGAPARVGLAPRSTSAAGPAALAPPPAAPTVPAPVIADAPATVPADSAGPVAVPAQPTGNGHHPHQPGTLIPAAAPLPADVWRVSESMDSLTRHTSSEGAEARPAAGPDEAGVRTALLGVVADRTGYPAEMIDTGMDLEADLGVDSIKRVQILGALQEHFPTLPSAGPETLAEMRTLNHITDYVLTSLAAGAPPAASTPPNSTLNGSPAAAPGVDPDTVRTALLGVVADRTGYPAEMIDTGMDLEADLGVDSIKRVQILGALQEHFPTLPSAGPETLAEMRTLNHITDYVLTSLGPVNPAPDGAPNGTSPKGDQPKGGEPTGTAGLNGHHAAGHGDDAVLPHRPVELVPAAPVDILGATPFGADPVAVLIDATGHDAPAPELTALADGLTARGFAVRTVRLPGHGGTAGDGAEQADPLDGWDAAEVEQALAGALGGDGAVDLCALLIAANGGDGAWAAGIRRLADTVLVAKHAAGPLSRAAARGGRAAFCAVTRLDGGLGLRGDAPAVERLVGGAAGVVKTLLREEPALFCRALDLHPAHAPAAVAELVLTELWDAATDLAEVGLDATGARWTVRPGPFGDRAAQAEDREAGTGATLPVLGPDDIIVVTGGARGVTADCVRALAARTRARFVLLGRTAADSDPEWATGVADGGLLAAAAAALAAQAGPGGPRPTPRQAEAARRDVLARREIRDTLAALTAAGSDAEYLAVDIADRDAVRAALEPYRGRAAALVHGAGALADSALTAKTPDAVRRVLTPKLTGLRNVLDALGDGPGSPLRHLVLFASVAGLMGNPGQADYAAANEALGRLAAGWKHADRGRHVTAIDWGAWDGGMVDADLRELFRSRGVALIDRTAGAEAFAEQFEPARVDDVCVLVGSAEALTGGSDVRPAPALVARRELREIAEHPVIRDHQVGGFPVLPATFGLGWLVNVVERAHPGLTVVEARGFDVHKGVVFDGTGELAFQVHTAAAEREGAGTGGRVVVKASVRSPGALPAGLSRYAATLVLAAAPPAPAEVEDWPRLEAEWTAPGPEDGLEIYTGATLFHGPLLQGIRRIVARGDDRLVVECRLDGAEVGRGAFAGALHDPVLADLLLHGPSVLGRWLTGQACLPLAVGRIDYRAPLPAGEPFAVVIDGAVVRDTGVTNRVTAVGRDGRILVRLHDVAMVGTPDMAAKFAEGTASWHKKEVSA</sequence>
<dbReference type="Gene3D" id="3.30.70.250">
    <property type="entry name" value="Malonyl-CoA ACP transacylase, ACP-binding"/>
    <property type="match status" value="1"/>
</dbReference>
<dbReference type="Pfam" id="PF00698">
    <property type="entry name" value="Acyl_transf_1"/>
    <property type="match status" value="1"/>
</dbReference>
<gene>
    <name evidence="9" type="ORF">BBK14_17470</name>
</gene>
<evidence type="ECO:0000256" key="3">
    <source>
        <dbReference type="ARBA" id="ARBA00022679"/>
    </source>
</evidence>
<dbReference type="PROSITE" id="PS50075">
    <property type="entry name" value="CARRIER"/>
    <property type="match status" value="1"/>
</dbReference>
<evidence type="ECO:0000256" key="2">
    <source>
        <dbReference type="ARBA" id="ARBA00022553"/>
    </source>
</evidence>